<gene>
    <name evidence="1" type="ORF">BPAG_LOCUS4613</name>
</gene>
<dbReference type="AlphaFoldDB" id="A0A0N4T8W2"/>
<keyword evidence="2" id="KW-1185">Reference proteome</keyword>
<dbReference type="WBParaSite" id="BPAG_0000464901-mRNA-1">
    <property type="protein sequence ID" value="BPAG_0000464901-mRNA-1"/>
    <property type="gene ID" value="BPAG_0000464901"/>
</dbReference>
<evidence type="ECO:0000313" key="2">
    <source>
        <dbReference type="Proteomes" id="UP000278627"/>
    </source>
</evidence>
<dbReference type="Proteomes" id="UP000278627">
    <property type="component" value="Unassembled WGS sequence"/>
</dbReference>
<protein>
    <submittedName>
        <fullName evidence="3">DUF262 domain-containing protein</fullName>
    </submittedName>
</protein>
<reference evidence="3" key="1">
    <citation type="submission" date="2017-02" db="UniProtKB">
        <authorList>
            <consortium name="WormBaseParasite"/>
        </authorList>
    </citation>
    <scope>IDENTIFICATION</scope>
</reference>
<evidence type="ECO:0000313" key="1">
    <source>
        <dbReference type="EMBL" id="VDN85799.1"/>
    </source>
</evidence>
<dbReference type="EMBL" id="UZAD01002418">
    <property type="protein sequence ID" value="VDN85799.1"/>
    <property type="molecule type" value="Genomic_DNA"/>
</dbReference>
<organism evidence="3">
    <name type="scientific">Brugia pahangi</name>
    <name type="common">Filarial nematode worm</name>
    <dbReference type="NCBI Taxonomy" id="6280"/>
    <lineage>
        <taxon>Eukaryota</taxon>
        <taxon>Metazoa</taxon>
        <taxon>Ecdysozoa</taxon>
        <taxon>Nematoda</taxon>
        <taxon>Chromadorea</taxon>
        <taxon>Rhabditida</taxon>
        <taxon>Spirurina</taxon>
        <taxon>Spiruromorpha</taxon>
        <taxon>Filarioidea</taxon>
        <taxon>Onchocercidae</taxon>
        <taxon>Brugia</taxon>
    </lineage>
</organism>
<reference evidence="1 2" key="2">
    <citation type="submission" date="2018-11" db="EMBL/GenBank/DDBJ databases">
        <authorList>
            <consortium name="Pathogen Informatics"/>
        </authorList>
    </citation>
    <scope>NUCLEOTIDE SEQUENCE [LARGE SCALE GENOMIC DNA]</scope>
</reference>
<accession>A0A0N4T8W2</accession>
<sequence>MNIAFLEVLRDRPMFKSIYIEIQREKSSTGIDPTSGNHQCQSNCPDSPLHAFKTSRTYRLYILVNRKPRIVIRSVQDRPAWNSVIDGSRRLTAKVFCAGRYCRIVQCALVRQSGLPKLIEEMFRFPVKRVIAVWIWPVLAATFIISDWRTMKSLRAKGYVTVLDAMRDENTSEII</sequence>
<evidence type="ECO:0000313" key="3">
    <source>
        <dbReference type="WBParaSite" id="BPAG_0000464901-mRNA-1"/>
    </source>
</evidence>
<name>A0A0N4T8W2_BRUPA</name>
<proteinExistence type="predicted"/>